<dbReference type="GO" id="GO:0008080">
    <property type="term" value="F:N-acetyltransferase activity"/>
    <property type="evidence" value="ECO:0007669"/>
    <property type="project" value="UniProtKB-ARBA"/>
</dbReference>
<sequence>MYQFRNAKIEDLEEILIIENQGFTPEEAATKSALIKRIEMINDTFIIAELNEKVVGYINGPVINQPFITDDLFESIDENPTTGGYVAILGLVVDQSQRNQGLAGKLLNEIEQRAKTHHRLGITLTCKEELIPFYEKYGYVNKGVSSSQHGGIKWFNLMKEFKH</sequence>
<evidence type="ECO:0000256" key="1">
    <source>
        <dbReference type="ARBA" id="ARBA00022679"/>
    </source>
</evidence>
<proteinExistence type="predicted"/>
<dbReference type="EMBL" id="JAUOQO010000006">
    <property type="protein sequence ID" value="MDO6574185.1"/>
    <property type="molecule type" value="Genomic_DNA"/>
</dbReference>
<dbReference type="PANTHER" id="PTHR10908">
    <property type="entry name" value="SEROTONIN N-ACETYLTRANSFERASE"/>
    <property type="match status" value="1"/>
</dbReference>
<evidence type="ECO:0000256" key="2">
    <source>
        <dbReference type="ARBA" id="ARBA00023315"/>
    </source>
</evidence>
<dbReference type="SUPFAM" id="SSF55729">
    <property type="entry name" value="Acyl-CoA N-acyltransferases (Nat)"/>
    <property type="match status" value="1"/>
</dbReference>
<dbReference type="InterPro" id="IPR051635">
    <property type="entry name" value="SNAT-like"/>
</dbReference>
<dbReference type="PANTHER" id="PTHR10908:SF0">
    <property type="entry name" value="SEROTONIN N-ACETYLTRANSFERASE"/>
    <property type="match status" value="1"/>
</dbReference>
<dbReference type="CDD" id="cd04301">
    <property type="entry name" value="NAT_SF"/>
    <property type="match status" value="1"/>
</dbReference>
<dbReference type="PROSITE" id="PS51186">
    <property type="entry name" value="GNAT"/>
    <property type="match status" value="1"/>
</dbReference>
<dbReference type="Proteomes" id="UP001170310">
    <property type="component" value="Unassembled WGS sequence"/>
</dbReference>
<dbReference type="RefSeq" id="WP_017637397.1">
    <property type="nucleotide sequence ID" value="NZ_JAUOQO010000006.1"/>
</dbReference>
<evidence type="ECO:0000259" key="3">
    <source>
        <dbReference type="PROSITE" id="PS51186"/>
    </source>
</evidence>
<reference evidence="4" key="1">
    <citation type="submission" date="2023-07" db="EMBL/GenBank/DDBJ databases">
        <title>Genome content predicts the carbon catabolic preferences of heterotrophic bacteria.</title>
        <authorList>
            <person name="Gralka M."/>
        </authorList>
    </citation>
    <scope>NUCLEOTIDE SEQUENCE</scope>
    <source>
        <strain evidence="4">E2R20</strain>
    </source>
</reference>
<keyword evidence="5" id="KW-1185">Reference proteome</keyword>
<comment type="caution">
    <text evidence="4">The sequence shown here is derived from an EMBL/GenBank/DDBJ whole genome shotgun (WGS) entry which is preliminary data.</text>
</comment>
<keyword evidence="1" id="KW-0808">Transferase</keyword>
<dbReference type="Gene3D" id="3.40.630.30">
    <property type="match status" value="1"/>
</dbReference>
<keyword evidence="2" id="KW-0012">Acyltransferase</keyword>
<accession>A0AAW7YU72</accession>
<feature type="domain" description="N-acetyltransferase" evidence="3">
    <location>
        <begin position="2"/>
        <end position="163"/>
    </location>
</feature>
<organism evidence="4 5">
    <name type="scientific">Staphylococcus pasteuri_A</name>
    <dbReference type="NCBI Taxonomy" id="3062664"/>
    <lineage>
        <taxon>Bacteria</taxon>
        <taxon>Bacillati</taxon>
        <taxon>Bacillota</taxon>
        <taxon>Bacilli</taxon>
        <taxon>Bacillales</taxon>
        <taxon>Staphylococcaceae</taxon>
        <taxon>Staphylococcus</taxon>
    </lineage>
</organism>
<dbReference type="InterPro" id="IPR000182">
    <property type="entry name" value="GNAT_dom"/>
</dbReference>
<name>A0AAW7YU72_9STAP</name>
<dbReference type="Pfam" id="PF00583">
    <property type="entry name" value="Acetyltransf_1"/>
    <property type="match status" value="1"/>
</dbReference>
<evidence type="ECO:0000313" key="4">
    <source>
        <dbReference type="EMBL" id="MDO6574185.1"/>
    </source>
</evidence>
<protein>
    <submittedName>
        <fullName evidence="4">GNAT family N-acetyltransferase</fullName>
    </submittedName>
</protein>
<evidence type="ECO:0000313" key="5">
    <source>
        <dbReference type="Proteomes" id="UP001170310"/>
    </source>
</evidence>
<dbReference type="InterPro" id="IPR016181">
    <property type="entry name" value="Acyl_CoA_acyltransferase"/>
</dbReference>
<dbReference type="AlphaFoldDB" id="A0AAW7YU72"/>
<gene>
    <name evidence="4" type="ORF">Q4528_08440</name>
</gene>